<dbReference type="KEGG" id="moj:D7D94_03065"/>
<dbReference type="RefSeq" id="WP_156241161.1">
    <property type="nucleotide sequence ID" value="NZ_BAAAZL010000002.1"/>
</dbReference>
<dbReference type="EMBL" id="CP032550">
    <property type="protein sequence ID" value="QGU26758.1"/>
    <property type="molecule type" value="Genomic_DNA"/>
</dbReference>
<dbReference type="AlphaFoldDB" id="A0A6I6E616"/>
<evidence type="ECO:0000313" key="2">
    <source>
        <dbReference type="Proteomes" id="UP000422989"/>
    </source>
</evidence>
<protein>
    <submittedName>
        <fullName evidence="1">Uncharacterized protein</fullName>
    </submittedName>
</protein>
<organism evidence="1 2">
    <name type="scientific">Microbacterium oryzae</name>
    <dbReference type="NCBI Taxonomy" id="743009"/>
    <lineage>
        <taxon>Bacteria</taxon>
        <taxon>Bacillati</taxon>
        <taxon>Actinomycetota</taxon>
        <taxon>Actinomycetes</taxon>
        <taxon>Micrococcales</taxon>
        <taxon>Microbacteriaceae</taxon>
        <taxon>Microbacterium</taxon>
    </lineage>
</organism>
<sequence>MIAEARALVQDDAPEPDSFPWEAPADAARLRGIADDADSLRGLPHTVLLSDELDRVHEFSPARSSPSESEHHYGARMRHDRLMAVPVVLGLSLLVGCASVDAADPAVPEWMAEQASMPLPDGAGAGFSAMVSVDESKESGEGDSVSFNEPVTLDRVEFDCFGDATMTGMITLDLASGGSTSASQSLACDQGTQVLALPSPRGTEVVAVRFEAYDSSVESAWQVVIFGQQ</sequence>
<dbReference type="OrthoDB" id="4966101at2"/>
<proteinExistence type="predicted"/>
<accession>A0A6I6E616</accession>
<gene>
    <name evidence="1" type="ORF">D7D94_03065</name>
</gene>
<reference evidence="1 2" key="1">
    <citation type="submission" date="2018-09" db="EMBL/GenBank/DDBJ databases">
        <title>Whole genome sequencing of Microbacterium oryzae strain MB-10T.</title>
        <authorList>
            <person name="Das S.K."/>
        </authorList>
    </citation>
    <scope>NUCLEOTIDE SEQUENCE [LARGE SCALE GENOMIC DNA]</scope>
    <source>
        <strain evidence="1 2">MB-10</strain>
    </source>
</reference>
<evidence type="ECO:0000313" key="1">
    <source>
        <dbReference type="EMBL" id="QGU26758.1"/>
    </source>
</evidence>
<name>A0A6I6E616_9MICO</name>
<keyword evidence="2" id="KW-1185">Reference proteome</keyword>
<dbReference type="Proteomes" id="UP000422989">
    <property type="component" value="Chromosome"/>
</dbReference>